<comment type="caution">
    <text evidence="1">The sequence shown here is derived from an EMBL/GenBank/DDBJ whole genome shotgun (WGS) entry which is preliminary data.</text>
</comment>
<protein>
    <submittedName>
        <fullName evidence="1">Uncharacterized protein</fullName>
    </submittedName>
</protein>
<proteinExistence type="predicted"/>
<organism evidence="1 2">
    <name type="scientific">Vaccinium darrowii</name>
    <dbReference type="NCBI Taxonomy" id="229202"/>
    <lineage>
        <taxon>Eukaryota</taxon>
        <taxon>Viridiplantae</taxon>
        <taxon>Streptophyta</taxon>
        <taxon>Embryophyta</taxon>
        <taxon>Tracheophyta</taxon>
        <taxon>Spermatophyta</taxon>
        <taxon>Magnoliopsida</taxon>
        <taxon>eudicotyledons</taxon>
        <taxon>Gunneridae</taxon>
        <taxon>Pentapetalae</taxon>
        <taxon>asterids</taxon>
        <taxon>Ericales</taxon>
        <taxon>Ericaceae</taxon>
        <taxon>Vaccinioideae</taxon>
        <taxon>Vaccinieae</taxon>
        <taxon>Vaccinium</taxon>
    </lineage>
</organism>
<gene>
    <name evidence="1" type="ORF">Vadar_008752</name>
</gene>
<reference evidence="1 2" key="1">
    <citation type="journal article" date="2021" name="Hortic Res">
        <title>High-quality reference genome and annotation aids understanding of berry development for evergreen blueberry (Vaccinium darrowii).</title>
        <authorList>
            <person name="Yu J."/>
            <person name="Hulse-Kemp A.M."/>
            <person name="Babiker E."/>
            <person name="Staton M."/>
        </authorList>
    </citation>
    <scope>NUCLEOTIDE SEQUENCE [LARGE SCALE GENOMIC DNA]</scope>
    <source>
        <strain evidence="2">cv. NJ 8807/NJ 8810</strain>
        <tissue evidence="1">Young leaf</tissue>
    </source>
</reference>
<keyword evidence="2" id="KW-1185">Reference proteome</keyword>
<evidence type="ECO:0000313" key="2">
    <source>
        <dbReference type="Proteomes" id="UP000828048"/>
    </source>
</evidence>
<sequence>MTIYRFGNTSSSSVWYALAYAEAKGRIRRGDRLWQMAYGSGFKCCNVIWRAIGSVDPRDQVNVWSDEIVLAIVL</sequence>
<dbReference type="EMBL" id="CM037162">
    <property type="protein sequence ID" value="KAH7862737.1"/>
    <property type="molecule type" value="Genomic_DNA"/>
</dbReference>
<accession>A0ACB7ZCH6</accession>
<dbReference type="Proteomes" id="UP000828048">
    <property type="component" value="Chromosome 12"/>
</dbReference>
<name>A0ACB7ZCH6_9ERIC</name>
<evidence type="ECO:0000313" key="1">
    <source>
        <dbReference type="EMBL" id="KAH7862737.1"/>
    </source>
</evidence>